<dbReference type="AlphaFoldDB" id="A0A2T5I6Q4"/>
<reference evidence="9 10" key="1">
    <citation type="submission" date="2018-04" db="EMBL/GenBank/DDBJ databases">
        <title>Active sludge and wastewater microbial communities from Klosterneuburg, Austria.</title>
        <authorList>
            <person name="Wagner M."/>
        </authorList>
    </citation>
    <scope>NUCLEOTIDE SEQUENCE [LARGE SCALE GENOMIC DNA]</scope>
    <source>
        <strain evidence="9 10">Nl12</strain>
    </source>
</reference>
<organism evidence="9 10">
    <name type="scientific">Nitrosospira multiformis</name>
    <dbReference type="NCBI Taxonomy" id="1231"/>
    <lineage>
        <taxon>Bacteria</taxon>
        <taxon>Pseudomonadati</taxon>
        <taxon>Pseudomonadota</taxon>
        <taxon>Betaproteobacteria</taxon>
        <taxon>Nitrosomonadales</taxon>
        <taxon>Nitrosomonadaceae</taxon>
        <taxon>Nitrosospira</taxon>
    </lineage>
</organism>
<dbReference type="EMBL" id="QAOK01000027">
    <property type="protein sequence ID" value="PTQ79468.1"/>
    <property type="molecule type" value="Genomic_DNA"/>
</dbReference>
<dbReference type="PROSITE" id="PS51161">
    <property type="entry name" value="ATP_CONE"/>
    <property type="match status" value="1"/>
</dbReference>
<evidence type="ECO:0000256" key="8">
    <source>
        <dbReference type="HAMAP-Rule" id="MF_00440"/>
    </source>
</evidence>
<evidence type="ECO:0000256" key="5">
    <source>
        <dbReference type="ARBA" id="ARBA00023015"/>
    </source>
</evidence>
<evidence type="ECO:0000256" key="3">
    <source>
        <dbReference type="ARBA" id="ARBA00022771"/>
    </source>
</evidence>
<dbReference type="PANTHER" id="PTHR30455">
    <property type="entry name" value="TRANSCRIPTIONAL REPRESSOR NRDR"/>
    <property type="match status" value="1"/>
</dbReference>
<comment type="caution">
    <text evidence="9">The sequence shown here is derived from an EMBL/GenBank/DDBJ whole genome shotgun (WGS) entry which is preliminary data.</text>
</comment>
<dbReference type="InterPro" id="IPR005144">
    <property type="entry name" value="ATP-cone_dom"/>
</dbReference>
<dbReference type="Proteomes" id="UP000244152">
    <property type="component" value="Unassembled WGS sequence"/>
</dbReference>
<keyword evidence="8" id="KW-0479">Metal-binding</keyword>
<dbReference type="PANTHER" id="PTHR30455:SF2">
    <property type="entry name" value="TRANSCRIPTIONAL REPRESSOR NRDR"/>
    <property type="match status" value="1"/>
</dbReference>
<protein>
    <recommendedName>
        <fullName evidence="8">Transcriptional repressor NrdR</fullName>
    </recommendedName>
</protein>
<dbReference type="RefSeq" id="WP_107762994.1">
    <property type="nucleotide sequence ID" value="NZ_QAOK01000027.1"/>
</dbReference>
<evidence type="ECO:0000313" key="9">
    <source>
        <dbReference type="EMBL" id="PTQ79468.1"/>
    </source>
</evidence>
<gene>
    <name evidence="8" type="primary">nrdR</name>
    <name evidence="9" type="ORF">C8R21_12715</name>
</gene>
<evidence type="ECO:0000256" key="6">
    <source>
        <dbReference type="ARBA" id="ARBA00023125"/>
    </source>
</evidence>
<dbReference type="GO" id="GO:0005524">
    <property type="term" value="F:ATP binding"/>
    <property type="evidence" value="ECO:0007669"/>
    <property type="project" value="UniProtKB-UniRule"/>
</dbReference>
<evidence type="ECO:0000256" key="2">
    <source>
        <dbReference type="ARBA" id="ARBA00022741"/>
    </source>
</evidence>
<dbReference type="InterPro" id="IPR055173">
    <property type="entry name" value="NrdR-like_N"/>
</dbReference>
<keyword evidence="3 8" id="KW-0863">Zinc-finger</keyword>
<keyword evidence="6 8" id="KW-0238">DNA-binding</keyword>
<accession>A0A2T5I6Q4</accession>
<evidence type="ECO:0000313" key="10">
    <source>
        <dbReference type="Proteomes" id="UP000244152"/>
    </source>
</evidence>
<dbReference type="Pfam" id="PF22811">
    <property type="entry name" value="Zn_ribbon_NrdR"/>
    <property type="match status" value="1"/>
</dbReference>
<keyword evidence="7 8" id="KW-0804">Transcription</keyword>
<keyword evidence="1 8" id="KW-0678">Repressor</keyword>
<dbReference type="GO" id="GO:0008270">
    <property type="term" value="F:zinc ion binding"/>
    <property type="evidence" value="ECO:0007669"/>
    <property type="project" value="UniProtKB-UniRule"/>
</dbReference>
<dbReference type="GO" id="GO:0003677">
    <property type="term" value="F:DNA binding"/>
    <property type="evidence" value="ECO:0007669"/>
    <property type="project" value="UniProtKB-KW"/>
</dbReference>
<dbReference type="NCBIfam" id="TIGR00244">
    <property type="entry name" value="transcriptional regulator NrdR"/>
    <property type="match status" value="1"/>
</dbReference>
<keyword evidence="4 8" id="KW-0067">ATP-binding</keyword>
<feature type="zinc finger region" evidence="8">
    <location>
        <begin position="3"/>
        <end position="34"/>
    </location>
</feature>
<keyword evidence="2 8" id="KW-0547">Nucleotide-binding</keyword>
<comment type="function">
    <text evidence="8">Negatively regulates transcription of bacterial ribonucleotide reductase nrd genes and operons by binding to NrdR-boxes.</text>
</comment>
<evidence type="ECO:0000256" key="1">
    <source>
        <dbReference type="ARBA" id="ARBA00022491"/>
    </source>
</evidence>
<comment type="similarity">
    <text evidence="8">Belongs to the NrdR family.</text>
</comment>
<dbReference type="HAMAP" id="MF_00440">
    <property type="entry name" value="NrdR"/>
    <property type="match status" value="1"/>
</dbReference>
<keyword evidence="5 8" id="KW-0805">Transcription regulation</keyword>
<keyword evidence="8" id="KW-0862">Zinc</keyword>
<dbReference type="InterPro" id="IPR003796">
    <property type="entry name" value="RNR_NrdR-like"/>
</dbReference>
<dbReference type="GO" id="GO:0045892">
    <property type="term" value="P:negative regulation of DNA-templated transcription"/>
    <property type="evidence" value="ECO:0007669"/>
    <property type="project" value="UniProtKB-UniRule"/>
</dbReference>
<evidence type="ECO:0000256" key="7">
    <source>
        <dbReference type="ARBA" id="ARBA00023163"/>
    </source>
</evidence>
<name>A0A2T5I6Q4_9PROT</name>
<dbReference type="Pfam" id="PF03477">
    <property type="entry name" value="ATP-cone"/>
    <property type="match status" value="1"/>
</dbReference>
<sequence>MKCPFCNAPDTSVIDSRVSEEGDRIRRRRRCPNCDKRFTTYETVELRLPQVVKQDGNRAEFDREKLRTGFMRALHKRPVSAEDVEAAMSRVIQKLLSLGEREVASHKIGEMVMEELYKLDKVAYIRFASVYRSFQGAADFDDAIRELQGPDNRKEPDKA</sequence>
<evidence type="ECO:0000256" key="4">
    <source>
        <dbReference type="ARBA" id="ARBA00022840"/>
    </source>
</evidence>
<proteinExistence type="inferred from homology"/>
<comment type="cofactor">
    <cofactor evidence="8">
        <name>Zn(2+)</name>
        <dbReference type="ChEBI" id="CHEBI:29105"/>
    </cofactor>
    <text evidence="8">Binds 1 zinc ion.</text>
</comment>